<feature type="transmembrane region" description="Helical" evidence="6">
    <location>
        <begin position="200"/>
        <end position="218"/>
    </location>
</feature>
<keyword evidence="4 6" id="KW-1133">Transmembrane helix</keyword>
<evidence type="ECO:0000256" key="1">
    <source>
        <dbReference type="ARBA" id="ARBA00004141"/>
    </source>
</evidence>
<accession>A0ABN8AAD6</accession>
<dbReference type="GO" id="GO:0047134">
    <property type="term" value="F:protein-disulfide reductase [NAD(P)H] activity"/>
    <property type="evidence" value="ECO:0007669"/>
    <property type="project" value="UniProtKB-EC"/>
</dbReference>
<feature type="transmembrane region" description="Helical" evidence="6">
    <location>
        <begin position="54"/>
        <end position="83"/>
    </location>
</feature>
<reference evidence="8 9" key="1">
    <citation type="submission" date="2021-10" db="EMBL/GenBank/DDBJ databases">
        <authorList>
            <person name="Criscuolo A."/>
        </authorList>
    </citation>
    <scope>NUCLEOTIDE SEQUENCE [LARGE SCALE GENOMIC DNA]</scope>
    <source>
        <strain evidence="9">CIP 111883</strain>
    </source>
</reference>
<sequence length="240" mass="27303">MENVTVIFAFFAGLLAFISPCCLPLYPSFISYITGISVSDLKDNKRKNSFRKKVLLHSISFCLGLSLVYYILGFSLGSLGAFFSQHQRVLTMFGGIFLVAMGLFMMGIIKPSFMFKEWKFRHKKKSVSYMNSFFVGFIFSAGWTPCIGPIFGSIITYSSIVNPAETFMNVTAYSLGFSIPFVIMAFFIGKLKFILKYSSTLMKIGGFIILILGFMIYFDKMLYLNIWTAQIQYFIESLFE</sequence>
<feature type="transmembrane region" description="Helical" evidence="6">
    <location>
        <begin position="89"/>
        <end position="109"/>
    </location>
</feature>
<feature type="transmembrane region" description="Helical" evidence="6">
    <location>
        <begin position="167"/>
        <end position="188"/>
    </location>
</feature>
<evidence type="ECO:0000256" key="2">
    <source>
        <dbReference type="ARBA" id="ARBA00006143"/>
    </source>
</evidence>
<evidence type="ECO:0000256" key="5">
    <source>
        <dbReference type="ARBA" id="ARBA00023136"/>
    </source>
</evidence>
<dbReference type="Proteomes" id="UP000789833">
    <property type="component" value="Unassembled WGS sequence"/>
</dbReference>
<keyword evidence="5 6" id="KW-0472">Membrane</keyword>
<evidence type="ECO:0000313" key="8">
    <source>
        <dbReference type="EMBL" id="CAG9620392.1"/>
    </source>
</evidence>
<dbReference type="PANTHER" id="PTHR31272:SF4">
    <property type="entry name" value="CYTOCHROME C-TYPE BIOGENESIS PROTEIN HI_1454-RELATED"/>
    <property type="match status" value="1"/>
</dbReference>
<keyword evidence="8" id="KW-0560">Oxidoreductase</keyword>
<gene>
    <name evidence="8" type="primary">dsbD</name>
    <name evidence="8" type="ORF">BACCIP111883_01160</name>
</gene>
<dbReference type="EMBL" id="CAKJTJ010000004">
    <property type="protein sequence ID" value="CAG9620392.1"/>
    <property type="molecule type" value="Genomic_DNA"/>
</dbReference>
<feature type="transmembrane region" description="Helical" evidence="6">
    <location>
        <begin position="130"/>
        <end position="155"/>
    </location>
</feature>
<feature type="transmembrane region" description="Helical" evidence="6">
    <location>
        <begin position="6"/>
        <end position="33"/>
    </location>
</feature>
<evidence type="ECO:0000256" key="3">
    <source>
        <dbReference type="ARBA" id="ARBA00022692"/>
    </source>
</evidence>
<name>A0ABN8AAD6_9BACI</name>
<comment type="caution">
    <text evidence="8">The sequence shown here is derived from an EMBL/GenBank/DDBJ whole genome shotgun (WGS) entry which is preliminary data.</text>
</comment>
<comment type="similarity">
    <text evidence="2">Belongs to the DsbD family.</text>
</comment>
<comment type="subcellular location">
    <subcellularLocation>
        <location evidence="1">Membrane</location>
        <topology evidence="1">Multi-pass membrane protein</topology>
    </subcellularLocation>
</comment>
<evidence type="ECO:0000313" key="9">
    <source>
        <dbReference type="Proteomes" id="UP000789833"/>
    </source>
</evidence>
<keyword evidence="3 6" id="KW-0812">Transmembrane</keyword>
<proteinExistence type="inferred from homology"/>
<dbReference type="InterPro" id="IPR051790">
    <property type="entry name" value="Cytochrome_c-biogenesis_DsbD"/>
</dbReference>
<dbReference type="Pfam" id="PF02683">
    <property type="entry name" value="DsbD_TM"/>
    <property type="match status" value="1"/>
</dbReference>
<evidence type="ECO:0000256" key="4">
    <source>
        <dbReference type="ARBA" id="ARBA00022989"/>
    </source>
</evidence>
<keyword evidence="9" id="KW-1185">Reference proteome</keyword>
<evidence type="ECO:0000256" key="6">
    <source>
        <dbReference type="SAM" id="Phobius"/>
    </source>
</evidence>
<evidence type="ECO:0000259" key="7">
    <source>
        <dbReference type="Pfam" id="PF02683"/>
    </source>
</evidence>
<feature type="domain" description="Cytochrome C biogenesis protein transmembrane" evidence="7">
    <location>
        <begin position="6"/>
        <end position="191"/>
    </location>
</feature>
<dbReference type="InterPro" id="IPR003834">
    <property type="entry name" value="Cyt_c_assmbl_TM_dom"/>
</dbReference>
<dbReference type="EC" id="1.8.1.8" evidence="8"/>
<organism evidence="8 9">
    <name type="scientific">Sutcliffiella rhizosphaerae</name>
    <dbReference type="NCBI Taxonomy" id="2880967"/>
    <lineage>
        <taxon>Bacteria</taxon>
        <taxon>Bacillati</taxon>
        <taxon>Bacillota</taxon>
        <taxon>Bacilli</taxon>
        <taxon>Bacillales</taxon>
        <taxon>Bacillaceae</taxon>
        <taxon>Sutcliffiella</taxon>
    </lineage>
</organism>
<dbReference type="PANTHER" id="PTHR31272">
    <property type="entry name" value="CYTOCHROME C-TYPE BIOGENESIS PROTEIN HI_1454-RELATED"/>
    <property type="match status" value="1"/>
</dbReference>
<protein>
    <submittedName>
        <fullName evidence="8">Thiol:disulfide interchange protein DsbD</fullName>
        <ecNumber evidence="8">1.8.1.8</ecNumber>
    </submittedName>
</protein>